<dbReference type="PANTHER" id="PTHR33490">
    <property type="entry name" value="BLR5614 PROTEIN-RELATED"/>
    <property type="match status" value="1"/>
</dbReference>
<dbReference type="KEGG" id="hfv:R50_2707"/>
<evidence type="ECO:0000313" key="3">
    <source>
        <dbReference type="Proteomes" id="UP000503399"/>
    </source>
</evidence>
<evidence type="ECO:0000259" key="1">
    <source>
        <dbReference type="SMART" id="SM00460"/>
    </source>
</evidence>
<keyword evidence="3" id="KW-1185">Reference proteome</keyword>
<proteinExistence type="predicted"/>
<dbReference type="InterPro" id="IPR002931">
    <property type="entry name" value="Transglutaminase-like"/>
</dbReference>
<dbReference type="SUPFAM" id="SSF54001">
    <property type="entry name" value="Cysteine proteinases"/>
    <property type="match status" value="1"/>
</dbReference>
<evidence type="ECO:0000313" key="2">
    <source>
        <dbReference type="EMBL" id="CAB1130196.1"/>
    </source>
</evidence>
<organism evidence="2 3">
    <name type="scientific">Candidatus Hydrogenisulfobacillus filiaventi</name>
    <dbReference type="NCBI Taxonomy" id="2707344"/>
    <lineage>
        <taxon>Bacteria</taxon>
        <taxon>Bacillati</taxon>
        <taxon>Bacillota</taxon>
        <taxon>Clostridia</taxon>
        <taxon>Eubacteriales</taxon>
        <taxon>Clostridiales Family XVII. Incertae Sedis</taxon>
        <taxon>Candidatus Hydrogenisulfobacillus</taxon>
    </lineage>
</organism>
<protein>
    <submittedName>
        <fullName evidence="2">TGc domain-containing protein</fullName>
    </submittedName>
</protein>
<dbReference type="Gene3D" id="3.10.620.30">
    <property type="match status" value="1"/>
</dbReference>
<accession>A0A6F8ZKK0</accession>
<feature type="domain" description="Transglutaminase-like" evidence="1">
    <location>
        <begin position="207"/>
        <end position="270"/>
    </location>
</feature>
<dbReference type="InterPro" id="IPR038765">
    <property type="entry name" value="Papain-like_cys_pep_sf"/>
</dbReference>
<dbReference type="SMART" id="SM00460">
    <property type="entry name" value="TGc"/>
    <property type="match status" value="1"/>
</dbReference>
<dbReference type="AlphaFoldDB" id="A0A6F8ZKK0"/>
<gene>
    <name evidence="2" type="ORF">R50_2707</name>
</gene>
<dbReference type="Proteomes" id="UP000503399">
    <property type="component" value="Chromosome"/>
</dbReference>
<dbReference type="EMBL" id="LR778114">
    <property type="protein sequence ID" value="CAB1130196.1"/>
    <property type="molecule type" value="Genomic_DNA"/>
</dbReference>
<dbReference type="Pfam" id="PF01841">
    <property type="entry name" value="Transglut_core"/>
    <property type="match status" value="1"/>
</dbReference>
<name>A0A6F8ZKK0_9FIRM</name>
<reference evidence="2 3" key="1">
    <citation type="submission" date="2020-02" db="EMBL/GenBank/DDBJ databases">
        <authorList>
            <person name="Hogendoorn C."/>
        </authorList>
    </citation>
    <scope>NUCLEOTIDE SEQUENCE [LARGE SCALE GENOMIC DNA]</scope>
    <source>
        <strain evidence="2">R501</strain>
    </source>
</reference>
<sequence>MALVGELGLRPHAAPAPGRRPVPQPVAVQDPYARVADPAYYRVTKTVTLTNTGQGTAYGVEARIKLLPPPTPYARLVLTGASRAPQAVVRDREGNEVAIYQAGRLGPGRSFTVVLHYQAESAEVFYHLPVALPAYTTTAAVYRTFTAPALEAAAGVNTGAPAIAALDRALTAGVDDPARRAWLLFHWITEHIAYNYHLVPAGGALAVLRTRSGICSDFADLYTAMLRTDGIPARLVSGYVTSNGDGEGGFHQWVEFYLPRVGWVASDPTWGAYGYFAALNDNWHIPLYDGVGADVAVHWHYAAGPRPYVAIRYHYHFAAEPRPARTVATHPLYTRPLPAGARQALPGWLARLWAAVQHWWARLTTALVHLLAGTS</sequence>